<reference evidence="2 3" key="1">
    <citation type="journal article" date="2015" name="Nature">
        <title>rRNA introns, odd ribosomes, and small enigmatic genomes across a large radiation of phyla.</title>
        <authorList>
            <person name="Brown C.T."/>
            <person name="Hug L.A."/>
            <person name="Thomas B.C."/>
            <person name="Sharon I."/>
            <person name="Castelle C.J."/>
            <person name="Singh A."/>
            <person name="Wilkins M.J."/>
            <person name="Williams K.H."/>
            <person name="Banfield J.F."/>
        </authorList>
    </citation>
    <scope>NUCLEOTIDE SEQUENCE [LARGE SCALE GENOMIC DNA]</scope>
</reference>
<accession>A0A0G0JUF3</accession>
<keyword evidence="1" id="KW-1133">Transmembrane helix</keyword>
<gene>
    <name evidence="2" type="ORF">US91_C0001G0060</name>
</gene>
<comment type="caution">
    <text evidence="2">The sequence shown here is derived from an EMBL/GenBank/DDBJ whole genome shotgun (WGS) entry which is preliminary data.</text>
</comment>
<evidence type="ECO:0000313" key="2">
    <source>
        <dbReference type="EMBL" id="KKQ71133.1"/>
    </source>
</evidence>
<organism evidence="2 3">
    <name type="scientific">Candidatus Falkowbacteria bacterium GW2011_GWE1_38_31</name>
    <dbReference type="NCBI Taxonomy" id="1618638"/>
    <lineage>
        <taxon>Bacteria</taxon>
        <taxon>Candidatus Falkowiibacteriota</taxon>
    </lineage>
</organism>
<protein>
    <submittedName>
        <fullName evidence="2">Uncharacterized protein</fullName>
    </submittedName>
</protein>
<proteinExistence type="predicted"/>
<evidence type="ECO:0000256" key="1">
    <source>
        <dbReference type="SAM" id="Phobius"/>
    </source>
</evidence>
<dbReference type="InterPro" id="IPR029063">
    <property type="entry name" value="SAM-dependent_MTases_sf"/>
</dbReference>
<dbReference type="SUPFAM" id="SSF53335">
    <property type="entry name" value="S-adenosyl-L-methionine-dependent methyltransferases"/>
    <property type="match status" value="1"/>
</dbReference>
<name>A0A0G0JUF3_9BACT</name>
<dbReference type="AlphaFoldDB" id="A0A0G0JUF3"/>
<sequence>MQTYIIYGAISAIIIYFLSKFIFDLLLRGFSPFIQSRPWVVDQISSHLKITQKNPNFLALSSGRSGFFNVLAKKYPTAKLTGVEPYFFSYLVAITQIFIRRSPIKIIHQAVHHVNYKEADLVYCHLEPDQMRDLGAKLKFECKPGALIVSTGFNIVGLKPSKVIDLPDRKGRLDWLSKNQKLFQAKHKKYKKEKKAYFYEI</sequence>
<evidence type="ECO:0000313" key="3">
    <source>
        <dbReference type="Proteomes" id="UP000034022"/>
    </source>
</evidence>
<keyword evidence="1" id="KW-0812">Transmembrane</keyword>
<keyword evidence="1" id="KW-0472">Membrane</keyword>
<dbReference type="EMBL" id="LBUU01000001">
    <property type="protein sequence ID" value="KKQ71133.1"/>
    <property type="molecule type" value="Genomic_DNA"/>
</dbReference>
<feature type="transmembrane region" description="Helical" evidence="1">
    <location>
        <begin position="6"/>
        <end position="27"/>
    </location>
</feature>
<dbReference type="Gene3D" id="3.40.50.150">
    <property type="entry name" value="Vaccinia Virus protein VP39"/>
    <property type="match status" value="1"/>
</dbReference>
<dbReference type="Proteomes" id="UP000034022">
    <property type="component" value="Unassembled WGS sequence"/>
</dbReference>